<sequence>MKTLSAAFLAFGLCAASGPQAPIPTTKPPVKKREP</sequence>
<name>U1N9G2_SEGRC</name>
<evidence type="ECO:0000313" key="1">
    <source>
        <dbReference type="EMBL" id="ERG69428.1"/>
    </source>
</evidence>
<accession>U1N9G2</accession>
<protein>
    <submittedName>
        <fullName evidence="1">Uncharacterized protein</fullName>
    </submittedName>
</protein>
<dbReference type="AlphaFoldDB" id="U1N9G2"/>
<dbReference type="Proteomes" id="UP000004816">
    <property type="component" value="Unassembled WGS sequence"/>
</dbReference>
<dbReference type="EMBL" id="ACZI02000001">
    <property type="protein sequence ID" value="ERG69428.1"/>
    <property type="molecule type" value="Genomic_DNA"/>
</dbReference>
<gene>
    <name evidence="1" type="ORF">HMPREF9336_04124</name>
</gene>
<proteinExistence type="predicted"/>
<keyword evidence="2" id="KW-1185">Reference proteome</keyword>
<evidence type="ECO:0000313" key="2">
    <source>
        <dbReference type="Proteomes" id="UP000004816"/>
    </source>
</evidence>
<comment type="caution">
    <text evidence="1">The sequence shown here is derived from an EMBL/GenBank/DDBJ whole genome shotgun (WGS) entry which is preliminary data.</text>
</comment>
<dbReference type="HOGENOM" id="CLU_3367230_0_0_11"/>
<organism evidence="1 2">
    <name type="scientific">Segniliparus rugosus (strain ATCC BAA-974 / DSM 45345 / CCUG 50838 / CIP 108380 / JCM 13579 / CDC 945)</name>
    <dbReference type="NCBI Taxonomy" id="679197"/>
    <lineage>
        <taxon>Bacteria</taxon>
        <taxon>Bacillati</taxon>
        <taxon>Actinomycetota</taxon>
        <taxon>Actinomycetes</taxon>
        <taxon>Mycobacteriales</taxon>
        <taxon>Segniliparaceae</taxon>
        <taxon>Segniliparus</taxon>
    </lineage>
</organism>
<reference evidence="1 2" key="1">
    <citation type="journal article" date="2011" name="Stand. Genomic Sci.">
        <title>High quality draft genome sequence of Segniliparus rugosus CDC 945(T)= (ATCC BAA-974(T)).</title>
        <authorList>
            <person name="Earl A.M."/>
            <person name="Desjardins C.A."/>
            <person name="Fitzgerald M.G."/>
            <person name="Arachchi H.M."/>
            <person name="Zeng Q."/>
            <person name="Mehta T."/>
            <person name="Griggs A."/>
            <person name="Birren B.W."/>
            <person name="Toney N.C."/>
            <person name="Carr J."/>
            <person name="Posey J."/>
            <person name="Butler W.R."/>
        </authorList>
    </citation>
    <scope>NUCLEOTIDE SEQUENCE [LARGE SCALE GENOMIC DNA]</scope>
    <source>
        <strain evidence="2">ATCC BAA-974 / DSM 45345 / CCUG 50838 / CIP 108380 / JCM 13579 / CDC 945</strain>
    </source>
</reference>